<evidence type="ECO:0000313" key="2">
    <source>
        <dbReference type="Proteomes" id="UP001060261"/>
    </source>
</evidence>
<name>A0ABY5YLU9_9DEIO</name>
<dbReference type="EMBL" id="CP104213">
    <property type="protein sequence ID" value="UWX65082.1"/>
    <property type="molecule type" value="Genomic_DNA"/>
</dbReference>
<gene>
    <name evidence="1" type="ORF">N0D28_05340</name>
</gene>
<dbReference type="RefSeq" id="WP_260561340.1">
    <property type="nucleotide sequence ID" value="NZ_BAABEC010000175.1"/>
</dbReference>
<organism evidence="1 2">
    <name type="scientific">Deinococcus rubellus</name>
    <dbReference type="NCBI Taxonomy" id="1889240"/>
    <lineage>
        <taxon>Bacteria</taxon>
        <taxon>Thermotogati</taxon>
        <taxon>Deinococcota</taxon>
        <taxon>Deinococci</taxon>
        <taxon>Deinococcales</taxon>
        <taxon>Deinococcaceae</taxon>
        <taxon>Deinococcus</taxon>
    </lineage>
</organism>
<reference evidence="1" key="1">
    <citation type="submission" date="2022-09" db="EMBL/GenBank/DDBJ databases">
        <title>genome sequence of Deinococcus rubellus.</title>
        <authorList>
            <person name="Srinivasan S."/>
        </authorList>
    </citation>
    <scope>NUCLEOTIDE SEQUENCE</scope>
    <source>
        <strain evidence="1">Ant6</strain>
    </source>
</reference>
<protein>
    <submittedName>
        <fullName evidence="1">Uncharacterized protein</fullName>
    </submittedName>
</protein>
<evidence type="ECO:0000313" key="1">
    <source>
        <dbReference type="EMBL" id="UWX65082.1"/>
    </source>
</evidence>
<proteinExistence type="predicted"/>
<accession>A0ABY5YLU9</accession>
<sequence length="124" mass="13883">MSTEPPSKGVRGFEFDAHITLSRPRPAGEVRSLLRGFSAHVEPYGTEEVRGARVTGQVERGLASEQLRALLESGDATRIEIGLRGFLRSVTGQTEWMPWRRNVVLSRGEWAKVGFEEGLRYVLE</sequence>
<dbReference type="Proteomes" id="UP001060261">
    <property type="component" value="Chromosome"/>
</dbReference>
<keyword evidence="2" id="KW-1185">Reference proteome</keyword>